<organism evidence="4 5">
    <name type="scientific">Thermoclostridium stercorarium subsp. thermolacticum DSM 2910</name>
    <dbReference type="NCBI Taxonomy" id="1121336"/>
    <lineage>
        <taxon>Bacteria</taxon>
        <taxon>Bacillati</taxon>
        <taxon>Bacillota</taxon>
        <taxon>Clostridia</taxon>
        <taxon>Eubacteriales</taxon>
        <taxon>Oscillospiraceae</taxon>
        <taxon>Thermoclostridium</taxon>
    </lineage>
</organism>
<evidence type="ECO:0000256" key="1">
    <source>
        <dbReference type="PROSITE-ProRule" id="PRU00339"/>
    </source>
</evidence>
<dbReference type="Proteomes" id="UP000092971">
    <property type="component" value="Chromosome"/>
</dbReference>
<keyword evidence="3" id="KW-0472">Membrane</keyword>
<dbReference type="PROSITE" id="PS50005">
    <property type="entry name" value="TPR"/>
    <property type="match status" value="2"/>
</dbReference>
<dbReference type="AlphaFoldDB" id="A0A1B1YBG7"/>
<keyword evidence="3" id="KW-0812">Transmembrane</keyword>
<proteinExistence type="predicted"/>
<dbReference type="RefSeq" id="WP_015358379.1">
    <property type="nucleotide sequence ID" value="NZ_CP014672.1"/>
</dbReference>
<dbReference type="InterPro" id="IPR019734">
    <property type="entry name" value="TPR_rpt"/>
</dbReference>
<feature type="repeat" description="TPR" evidence="1">
    <location>
        <begin position="67"/>
        <end position="100"/>
    </location>
</feature>
<gene>
    <name evidence="4" type="ORF">CSTERTH_03115</name>
</gene>
<dbReference type="SUPFAM" id="SSF48452">
    <property type="entry name" value="TPR-like"/>
    <property type="match status" value="1"/>
</dbReference>
<evidence type="ECO:0000256" key="2">
    <source>
        <dbReference type="SAM" id="Coils"/>
    </source>
</evidence>
<feature type="coiled-coil region" evidence="2">
    <location>
        <begin position="191"/>
        <end position="225"/>
    </location>
</feature>
<sequence length="383" mass="43392">MLDVKAALDDFKPIDIEAVEQKSGKLPENIAEAIKLYNRALEDVRLKSEDIAIIALKKAISLHPVFYEAMNLLGLCYVLAGKDEEAKSVFRKVMEADDSSIKAMEYLKKLQSPNEEDKPDLSPARKRKKAGMNGVALALSKGLGHEEGRFYYIKYVAGFVAGVLITLLIWSMVPTNKSLFTVNKVENIIKDPELVEEISQLNKRIEKLEGDLKDLNEENLRLRDDFQTYKEWAKRLNEAGTEYLNGDFVKSAELLFDTDGTAVPEDLYDYYKSLWDSVRLKAAETLYNEGNKIYNGNKNKDPEIYKQSLEKYETSIAYIGSDKVSYRANLFYQAGKAAARCNEKEKAMKLFQTIIDEYPNTSMSSYATARLNELKADKNIGGN</sequence>
<name>A0A1B1YBG7_THEST</name>
<dbReference type="EMBL" id="CP014672">
    <property type="protein sequence ID" value="ANW98103.1"/>
    <property type="molecule type" value="Genomic_DNA"/>
</dbReference>
<evidence type="ECO:0000313" key="5">
    <source>
        <dbReference type="Proteomes" id="UP000092971"/>
    </source>
</evidence>
<dbReference type="Gene3D" id="1.25.40.10">
    <property type="entry name" value="Tetratricopeptide repeat domain"/>
    <property type="match status" value="1"/>
</dbReference>
<dbReference type="InterPro" id="IPR011990">
    <property type="entry name" value="TPR-like_helical_dom_sf"/>
</dbReference>
<evidence type="ECO:0000313" key="4">
    <source>
        <dbReference type="EMBL" id="ANW98103.1"/>
    </source>
</evidence>
<reference evidence="4 5" key="1">
    <citation type="submission" date="2016-02" db="EMBL/GenBank/DDBJ databases">
        <title>Comparison of Clostridium stercorarium subspecies using comparative genomics and transcriptomics.</title>
        <authorList>
            <person name="Schellenberg J."/>
            <person name="Thallinger G."/>
            <person name="Levin D.B."/>
            <person name="Zhang X."/>
            <person name="Alvare G."/>
            <person name="Fristensky B."/>
            <person name="Sparling R."/>
        </authorList>
    </citation>
    <scope>NUCLEOTIDE SEQUENCE [LARGE SCALE GENOMIC DNA]</scope>
    <source>
        <strain evidence="4 5">DSM 2910</strain>
    </source>
</reference>
<feature type="transmembrane region" description="Helical" evidence="3">
    <location>
        <begin position="151"/>
        <end position="173"/>
    </location>
</feature>
<accession>A0A1B1YBG7</accession>
<evidence type="ECO:0000256" key="3">
    <source>
        <dbReference type="SAM" id="Phobius"/>
    </source>
</evidence>
<dbReference type="OrthoDB" id="9791784at2"/>
<keyword evidence="1" id="KW-0802">TPR repeat</keyword>
<feature type="repeat" description="TPR" evidence="1">
    <location>
        <begin position="328"/>
        <end position="361"/>
    </location>
</feature>
<dbReference type="SMART" id="SM00028">
    <property type="entry name" value="TPR"/>
    <property type="match status" value="3"/>
</dbReference>
<keyword evidence="3" id="KW-1133">Transmembrane helix</keyword>
<keyword evidence="2" id="KW-0175">Coiled coil</keyword>
<dbReference type="Pfam" id="PF13174">
    <property type="entry name" value="TPR_6"/>
    <property type="match status" value="2"/>
</dbReference>
<protein>
    <submittedName>
        <fullName evidence="4">Uncharacterized protein</fullName>
    </submittedName>
</protein>